<dbReference type="PRINTS" id="PR00080">
    <property type="entry name" value="SDRFAMILY"/>
</dbReference>
<evidence type="ECO:0000313" key="5">
    <source>
        <dbReference type="EMBL" id="CAB3236582.1"/>
    </source>
</evidence>
<evidence type="ECO:0000256" key="2">
    <source>
        <dbReference type="ARBA" id="ARBA00011881"/>
    </source>
</evidence>
<dbReference type="PANTHER" id="PTHR44252">
    <property type="entry name" value="D-ERYTHRULOSE REDUCTASE"/>
    <property type="match status" value="1"/>
</dbReference>
<name>A0A6F9DB74_9ASCI</name>
<dbReference type="Pfam" id="PF13561">
    <property type="entry name" value="adh_short_C2"/>
    <property type="match status" value="1"/>
</dbReference>
<dbReference type="PANTHER" id="PTHR44252:SF3">
    <property type="entry name" value="D-ERYTHRULOSE REDUCTASE-RELATED"/>
    <property type="match status" value="1"/>
</dbReference>
<dbReference type="InterPro" id="IPR020904">
    <property type="entry name" value="Sc_DH/Rdtase_CS"/>
</dbReference>
<accession>A0A6F9DB74</accession>
<dbReference type="GO" id="GO:0004090">
    <property type="term" value="F:carbonyl reductase (NADPH) activity"/>
    <property type="evidence" value="ECO:0007669"/>
    <property type="project" value="TreeGrafter"/>
</dbReference>
<protein>
    <submittedName>
        <fullName evidence="5">L-xylulose reductase-like</fullName>
    </submittedName>
</protein>
<dbReference type="PROSITE" id="PS00061">
    <property type="entry name" value="ADH_SHORT"/>
    <property type="match status" value="1"/>
</dbReference>
<dbReference type="PRINTS" id="PR00081">
    <property type="entry name" value="GDHRDH"/>
</dbReference>
<keyword evidence="4" id="KW-0560">Oxidoreductase</keyword>
<dbReference type="SUPFAM" id="SSF51735">
    <property type="entry name" value="NAD(P)-binding Rossmann-fold domains"/>
    <property type="match status" value="1"/>
</dbReference>
<organism evidence="5">
    <name type="scientific">Phallusia mammillata</name>
    <dbReference type="NCBI Taxonomy" id="59560"/>
    <lineage>
        <taxon>Eukaryota</taxon>
        <taxon>Metazoa</taxon>
        <taxon>Chordata</taxon>
        <taxon>Tunicata</taxon>
        <taxon>Ascidiacea</taxon>
        <taxon>Phlebobranchia</taxon>
        <taxon>Ascidiidae</taxon>
        <taxon>Phallusia</taxon>
    </lineage>
</organism>
<proteinExistence type="evidence at transcript level"/>
<dbReference type="AlphaFoldDB" id="A0A6F9DB74"/>
<keyword evidence="3" id="KW-0521">NADP</keyword>
<dbReference type="EMBL" id="LR784398">
    <property type="protein sequence ID" value="CAB3236582.1"/>
    <property type="molecule type" value="mRNA"/>
</dbReference>
<evidence type="ECO:0000256" key="4">
    <source>
        <dbReference type="ARBA" id="ARBA00023002"/>
    </source>
</evidence>
<reference evidence="5" key="1">
    <citation type="submission" date="2020-04" db="EMBL/GenBank/DDBJ databases">
        <authorList>
            <person name="Neveu A P."/>
        </authorList>
    </citation>
    <scope>NUCLEOTIDE SEQUENCE</scope>
    <source>
        <tissue evidence="5">Whole embryo</tissue>
    </source>
</reference>
<evidence type="ECO:0000256" key="1">
    <source>
        <dbReference type="ARBA" id="ARBA00006484"/>
    </source>
</evidence>
<dbReference type="GO" id="GO:0050038">
    <property type="term" value="F:L-xylulose reductase (NADPH) activity"/>
    <property type="evidence" value="ECO:0007669"/>
    <property type="project" value="TreeGrafter"/>
</dbReference>
<dbReference type="InterPro" id="IPR051737">
    <property type="entry name" value="L-xylulose/Carbonyl_redctase"/>
</dbReference>
<gene>
    <name evidence="5" type="primary">Dcxr-005</name>
</gene>
<dbReference type="Gene3D" id="3.40.50.720">
    <property type="entry name" value="NAD(P)-binding Rossmann-like Domain"/>
    <property type="match status" value="1"/>
</dbReference>
<comment type="similarity">
    <text evidence="1">Belongs to the short-chain dehydrogenases/reductases (SDR) family.</text>
</comment>
<evidence type="ECO:0000256" key="3">
    <source>
        <dbReference type="ARBA" id="ARBA00022857"/>
    </source>
</evidence>
<sequence>MNVRFDGKRALVTGAGKGIGRVLVKKLVECGAETIALSRTQSDLDSLKQECPSIIPIQCDLADADSIPNALRDCGPIDLLVNNAGIALTDQFIDAKPADFDKSMAINVKAPIVISQIVAKGMIERENGGSIVNVSSKLSIRGFQNLSFYSASKAALDSVTRTMSLELGPHNIRVNSVNPTAARTKLAKPLWEDPAFAQRITDVIPVGRWAEVSEVASVIIFLLSDFSIMVTGSNVLVDGGSMANFVL</sequence>
<dbReference type="FunFam" id="3.40.50.720:FF:000084">
    <property type="entry name" value="Short-chain dehydrogenase reductase"/>
    <property type="match status" value="1"/>
</dbReference>
<dbReference type="InterPro" id="IPR002347">
    <property type="entry name" value="SDR_fam"/>
</dbReference>
<dbReference type="GO" id="GO:0006006">
    <property type="term" value="P:glucose metabolic process"/>
    <property type="evidence" value="ECO:0007669"/>
    <property type="project" value="TreeGrafter"/>
</dbReference>
<dbReference type="GO" id="GO:0005997">
    <property type="term" value="P:xylulose metabolic process"/>
    <property type="evidence" value="ECO:0007669"/>
    <property type="project" value="TreeGrafter"/>
</dbReference>
<dbReference type="InterPro" id="IPR036291">
    <property type="entry name" value="NAD(P)-bd_dom_sf"/>
</dbReference>
<comment type="subunit">
    <text evidence="2">Homotetramer.</text>
</comment>